<keyword evidence="2" id="KW-1185">Reference proteome</keyword>
<sequence>MKQYEEMEQYCMECGAFKAKVIDTDRIPFDEELRKACEANICGHYGRNYACPPNVGTPGELIAEAKSYRKGLVFQTVTEIEDSYDIEGMMDAQNRHTEVAESIEEMVRKHYEKFLRLEAGGCTRCKVCGQITGEPCRMPDKATASVEAYCMNCSQLAEVSGMKYINGVNTVTYFGMFLLPATEIDF</sequence>
<gene>
    <name evidence="1" type="ORF">NQ502_01690</name>
</gene>
<proteinExistence type="predicted"/>
<evidence type="ECO:0000313" key="1">
    <source>
        <dbReference type="EMBL" id="UWP59801.1"/>
    </source>
</evidence>
<dbReference type="Pfam" id="PF10050">
    <property type="entry name" value="DUF2284"/>
    <property type="match status" value="1"/>
</dbReference>
<accession>A0ABY5VHT6</accession>
<reference evidence="1" key="1">
    <citation type="journal article" date="2022" name="Cell">
        <title>Design, construction, and in vivo augmentation of a complex gut microbiome.</title>
        <authorList>
            <person name="Cheng A.G."/>
            <person name="Ho P.Y."/>
            <person name="Aranda-Diaz A."/>
            <person name="Jain S."/>
            <person name="Yu F.B."/>
            <person name="Meng X."/>
            <person name="Wang M."/>
            <person name="Iakiviak M."/>
            <person name="Nagashima K."/>
            <person name="Zhao A."/>
            <person name="Murugkar P."/>
            <person name="Patil A."/>
            <person name="Atabakhsh K."/>
            <person name="Weakley A."/>
            <person name="Yan J."/>
            <person name="Brumbaugh A.R."/>
            <person name="Higginbottom S."/>
            <person name="Dimas A."/>
            <person name="Shiver A.L."/>
            <person name="Deutschbauer A."/>
            <person name="Neff N."/>
            <person name="Sonnenburg J.L."/>
            <person name="Huang K.C."/>
            <person name="Fischbach M.A."/>
        </authorList>
    </citation>
    <scope>NUCLEOTIDE SEQUENCE</scope>
    <source>
        <strain evidence="1">DSM 19829</strain>
    </source>
</reference>
<dbReference type="Proteomes" id="UP001060164">
    <property type="component" value="Chromosome"/>
</dbReference>
<dbReference type="EMBL" id="CP102290">
    <property type="protein sequence ID" value="UWP59801.1"/>
    <property type="molecule type" value="Genomic_DNA"/>
</dbReference>
<organism evidence="1 2">
    <name type="scientific">Ruminococcus gauvreauii</name>
    <dbReference type="NCBI Taxonomy" id="438033"/>
    <lineage>
        <taxon>Bacteria</taxon>
        <taxon>Bacillati</taxon>
        <taxon>Bacillota</taxon>
        <taxon>Clostridia</taxon>
        <taxon>Eubacteriales</taxon>
        <taxon>Oscillospiraceae</taxon>
        <taxon>Ruminococcus</taxon>
    </lineage>
</organism>
<dbReference type="InterPro" id="IPR019271">
    <property type="entry name" value="DUF2284_metal-binding"/>
</dbReference>
<protein>
    <submittedName>
        <fullName evidence="1">DUF2284 domain-containing protein</fullName>
    </submittedName>
</protein>
<name>A0ABY5VHT6_9FIRM</name>
<evidence type="ECO:0000313" key="2">
    <source>
        <dbReference type="Proteomes" id="UP001060164"/>
    </source>
</evidence>
<dbReference type="RefSeq" id="WP_242830272.1">
    <property type="nucleotide sequence ID" value="NZ_CABLBR010000017.1"/>
</dbReference>